<organism evidence="2 3">
    <name type="scientific">Methanosarcina spelaei</name>
    <dbReference type="NCBI Taxonomy" id="1036679"/>
    <lineage>
        <taxon>Archaea</taxon>
        <taxon>Methanobacteriati</taxon>
        <taxon>Methanobacteriota</taxon>
        <taxon>Stenosarchaea group</taxon>
        <taxon>Methanomicrobia</taxon>
        <taxon>Methanosarcinales</taxon>
        <taxon>Methanosarcinaceae</taxon>
        <taxon>Methanosarcina</taxon>
    </lineage>
</organism>
<dbReference type="AlphaFoldDB" id="A0A2A2HUY6"/>
<reference evidence="2 3" key="1">
    <citation type="journal article" date="2017" name="BMC Genomics">
        <title>Genomic analysis of methanogenic archaea reveals a shift towards energy conservation.</title>
        <authorList>
            <person name="Gilmore S.P."/>
            <person name="Henske J.K."/>
            <person name="Sexton J.A."/>
            <person name="Solomon K.V."/>
            <person name="Seppala S."/>
            <person name="Yoo J.I."/>
            <person name="Huyett L.M."/>
            <person name="Pressman A."/>
            <person name="Cogan J.Z."/>
            <person name="Kivenson V."/>
            <person name="Peng X."/>
            <person name="Tan Y."/>
            <person name="Valentine D.L."/>
            <person name="O'Malley M.A."/>
        </authorList>
    </citation>
    <scope>NUCLEOTIDE SEQUENCE [LARGE SCALE GENOMIC DNA]</scope>
    <source>
        <strain evidence="2 3">MC-15</strain>
    </source>
</reference>
<dbReference type="InterPro" id="IPR036390">
    <property type="entry name" value="WH_DNA-bd_sf"/>
</dbReference>
<name>A0A2A2HUY6_9EURY</name>
<dbReference type="Gene3D" id="1.10.10.10">
    <property type="entry name" value="Winged helix-like DNA-binding domain superfamily/Winged helix DNA-binding domain"/>
    <property type="match status" value="1"/>
</dbReference>
<accession>A0A2A2HUY6</accession>
<dbReference type="Pfam" id="PF03551">
    <property type="entry name" value="PadR"/>
    <property type="match status" value="1"/>
</dbReference>
<dbReference type="PANTHER" id="PTHR43252">
    <property type="entry name" value="TRANSCRIPTIONAL REGULATOR YQJI"/>
    <property type="match status" value="1"/>
</dbReference>
<evidence type="ECO:0000313" key="3">
    <source>
        <dbReference type="Proteomes" id="UP000218164"/>
    </source>
</evidence>
<dbReference type="SUPFAM" id="SSF46785">
    <property type="entry name" value="Winged helix' DNA-binding domain"/>
    <property type="match status" value="1"/>
</dbReference>
<comment type="caution">
    <text evidence="2">The sequence shown here is derived from an EMBL/GenBank/DDBJ whole genome shotgun (WGS) entry which is preliminary data.</text>
</comment>
<sequence length="273" mass="31931">MNENVLNDNIDTIIQRSFLESRHMLFLYARGVNRDLIQASFFSSAKKDENLLYISEEEFELVRSRFNRLNVSPLIIQPREIKFFVKDVNKDKRFRIIVEGVFEHTDIHHLLNLNKNNIVLCMYKLGMLNAKQIAELVEMHKKLILNTPNVTILSSSSFKDLNIEYSMIERFVKEYLDIIVLSLIASRPMCGIEILDVIHREFNVLLSPGTIYPLLNKLKNDGLLEREYVIKKKIYKIARGNEKNIRNILDKHMIANEFLNDFLKSTALGENTK</sequence>
<gene>
    <name evidence="2" type="ORF">ASJ81_18915</name>
</gene>
<dbReference type="OrthoDB" id="56053at2157"/>
<feature type="domain" description="Transcription regulator PadR N-terminal" evidence="1">
    <location>
        <begin position="180"/>
        <end position="238"/>
    </location>
</feature>
<proteinExistence type="predicted"/>
<protein>
    <recommendedName>
        <fullName evidence="1">Transcription regulator PadR N-terminal domain-containing protein</fullName>
    </recommendedName>
</protein>
<keyword evidence="3" id="KW-1185">Reference proteome</keyword>
<dbReference type="InterPro" id="IPR036388">
    <property type="entry name" value="WH-like_DNA-bd_sf"/>
</dbReference>
<dbReference type="RefSeq" id="WP_095644082.1">
    <property type="nucleotide sequence ID" value="NZ_LMVP01000129.1"/>
</dbReference>
<dbReference type="Proteomes" id="UP000218164">
    <property type="component" value="Unassembled WGS sequence"/>
</dbReference>
<evidence type="ECO:0000313" key="2">
    <source>
        <dbReference type="EMBL" id="PAV13090.1"/>
    </source>
</evidence>
<dbReference type="PANTHER" id="PTHR43252:SF5">
    <property type="entry name" value="TRANSCRIPTIONAL REGULATOR, PADR-LIKE FAMILY"/>
    <property type="match status" value="1"/>
</dbReference>
<dbReference type="InterPro" id="IPR005149">
    <property type="entry name" value="Tscrpt_reg_PadR_N"/>
</dbReference>
<evidence type="ECO:0000259" key="1">
    <source>
        <dbReference type="Pfam" id="PF03551"/>
    </source>
</evidence>
<dbReference type="EMBL" id="LMVP01000129">
    <property type="protein sequence ID" value="PAV13090.1"/>
    <property type="molecule type" value="Genomic_DNA"/>
</dbReference>